<feature type="transmembrane region" description="Helical" evidence="15">
    <location>
        <begin position="58"/>
        <end position="80"/>
    </location>
</feature>
<dbReference type="PANTHER" id="PTHR30521">
    <property type="entry name" value="DEFERROCHELATASE/PEROXIDASE"/>
    <property type="match status" value="1"/>
</dbReference>
<evidence type="ECO:0000259" key="16">
    <source>
        <dbReference type="Pfam" id="PF04261"/>
    </source>
</evidence>
<evidence type="ECO:0000256" key="3">
    <source>
        <dbReference type="ARBA" id="ARBA00022617"/>
    </source>
</evidence>
<keyword evidence="15" id="KW-1133">Transmembrane helix</keyword>
<dbReference type="PROSITE" id="PS51318">
    <property type="entry name" value="TAT"/>
    <property type="match status" value="1"/>
</dbReference>
<dbReference type="PANTHER" id="PTHR30521:SF4">
    <property type="entry name" value="DEFERROCHELATASE"/>
    <property type="match status" value="1"/>
</dbReference>
<evidence type="ECO:0000256" key="1">
    <source>
        <dbReference type="ARBA" id="ARBA00004196"/>
    </source>
</evidence>
<keyword evidence="6 13" id="KW-0560">Oxidoreductase</keyword>
<dbReference type="InterPro" id="IPR048327">
    <property type="entry name" value="Dyp_perox_N"/>
</dbReference>
<evidence type="ECO:0000256" key="14">
    <source>
        <dbReference type="SAM" id="MobiDB-lite"/>
    </source>
</evidence>
<feature type="compositionally biased region" description="Low complexity" evidence="14">
    <location>
        <begin position="11"/>
        <end position="30"/>
    </location>
</feature>
<proteinExistence type="inferred from homology"/>
<keyword evidence="4 13" id="KW-0479">Metal-binding</keyword>
<evidence type="ECO:0000256" key="12">
    <source>
        <dbReference type="ARBA" id="ARBA00048856"/>
    </source>
</evidence>
<feature type="region of interest" description="Disordered" evidence="14">
    <location>
        <begin position="327"/>
        <end position="358"/>
    </location>
</feature>
<gene>
    <name evidence="18" type="primary">efeB</name>
    <name evidence="18" type="ORF">GCM10023200_58810</name>
</gene>
<evidence type="ECO:0000313" key="19">
    <source>
        <dbReference type="Proteomes" id="UP001500928"/>
    </source>
</evidence>
<sequence length="455" mass="47420">MTRSGTDRADPSAPAEGAAGTAPTAPAAPAGSPPQGPGGGDRPPSGDEQPRGVSRRRLLGWTGAGAALAGAGAVAGYAAARPGPAPDPSGGVVPFRGPYQAGIVTPAQDRLHFVALDLTSVDRASLRSLLQRWTTAAERMTAGAEAAPGGAVNRNPEAPPSDTGEALGLPASALTITFGIGGSLLDKLGVPRPPELAELPPFQGDQLDPAFSGGDLCLQACANDPQVAVHAVRNLVRTGFGTTSVRWSQLGFGRTSSTSTTQQTHRNLFGFKDGTNNLKAEDAGLLDQQVWVPPTQGPAWMAGGTYLVARRIRMHVETWDRTSLAEQESLTGRTKGEGAPIGQAQEFDPPNLGPGSPIDRDAHIRLASAQNNGGARILRRGYNFVDGSDGLGHLNAGLFFVAFMRDPHRQFVPMQSALARRDKMMEYIEHTGSAVFAVPPGLADGAYWGQRLIDG</sequence>
<dbReference type="EMBL" id="BAABHO010000086">
    <property type="protein sequence ID" value="GAA4813268.1"/>
    <property type="molecule type" value="Genomic_DNA"/>
</dbReference>
<dbReference type="InterPro" id="IPR006313">
    <property type="entry name" value="EfeB/EfeN"/>
</dbReference>
<evidence type="ECO:0000256" key="9">
    <source>
        <dbReference type="ARBA" id="ARBA00025737"/>
    </source>
</evidence>
<evidence type="ECO:0000256" key="10">
    <source>
        <dbReference type="ARBA" id="ARBA00033771"/>
    </source>
</evidence>
<dbReference type="NCBIfam" id="TIGR01412">
    <property type="entry name" value="tat_substr_1"/>
    <property type="match status" value="1"/>
</dbReference>
<evidence type="ECO:0000256" key="8">
    <source>
        <dbReference type="ARBA" id="ARBA00023239"/>
    </source>
</evidence>
<feature type="compositionally biased region" description="Basic and acidic residues" evidence="14">
    <location>
        <begin position="1"/>
        <end position="10"/>
    </location>
</feature>
<evidence type="ECO:0000256" key="13">
    <source>
        <dbReference type="RuleBase" id="RU365017"/>
    </source>
</evidence>
<evidence type="ECO:0000256" key="7">
    <source>
        <dbReference type="ARBA" id="ARBA00023004"/>
    </source>
</evidence>
<keyword evidence="3 13" id="KW-0349">Heme</keyword>
<keyword evidence="15" id="KW-0472">Membrane</keyword>
<evidence type="ECO:0000256" key="11">
    <source>
        <dbReference type="ARBA" id="ARBA00033775"/>
    </source>
</evidence>
<evidence type="ECO:0000313" key="18">
    <source>
        <dbReference type="EMBL" id="GAA4813268.1"/>
    </source>
</evidence>
<name>A0ABP9CS60_9PSEU</name>
<keyword evidence="19" id="KW-1185">Reference proteome</keyword>
<protein>
    <recommendedName>
        <fullName evidence="10 13">Deferrochelatase</fullName>
        <ecNumber evidence="13">1.11.1.-</ecNumber>
    </recommendedName>
    <alternativeName>
        <fullName evidence="11 13">Peroxidase EfeB</fullName>
    </alternativeName>
</protein>
<evidence type="ECO:0000256" key="15">
    <source>
        <dbReference type="SAM" id="Phobius"/>
    </source>
</evidence>
<keyword evidence="8" id="KW-0456">Lyase</keyword>
<dbReference type="InterPro" id="IPR006314">
    <property type="entry name" value="Dyp_peroxidase"/>
</dbReference>
<evidence type="ECO:0000256" key="6">
    <source>
        <dbReference type="ARBA" id="ARBA00023002"/>
    </source>
</evidence>
<dbReference type="Proteomes" id="UP001500928">
    <property type="component" value="Unassembled WGS sequence"/>
</dbReference>
<dbReference type="PROSITE" id="PS51404">
    <property type="entry name" value="DYP_PEROXIDASE"/>
    <property type="match status" value="1"/>
</dbReference>
<evidence type="ECO:0000259" key="17">
    <source>
        <dbReference type="Pfam" id="PF20628"/>
    </source>
</evidence>
<organism evidence="18 19">
    <name type="scientific">Actinomycetospora chlora</name>
    <dbReference type="NCBI Taxonomy" id="663608"/>
    <lineage>
        <taxon>Bacteria</taxon>
        <taxon>Bacillati</taxon>
        <taxon>Actinomycetota</taxon>
        <taxon>Actinomycetes</taxon>
        <taxon>Pseudonocardiales</taxon>
        <taxon>Pseudonocardiaceae</taxon>
        <taxon>Actinomycetospora</taxon>
    </lineage>
</organism>
<evidence type="ECO:0000256" key="5">
    <source>
        <dbReference type="ARBA" id="ARBA00022729"/>
    </source>
</evidence>
<dbReference type="InterPro" id="IPR048328">
    <property type="entry name" value="Dyp_perox_C"/>
</dbReference>
<comment type="similarity">
    <text evidence="9 13">Belongs to the DyP-type peroxidase family.</text>
</comment>
<dbReference type="InterPro" id="IPR006311">
    <property type="entry name" value="TAT_signal"/>
</dbReference>
<evidence type="ECO:0000256" key="4">
    <source>
        <dbReference type="ARBA" id="ARBA00022723"/>
    </source>
</evidence>
<keyword evidence="2 13" id="KW-0575">Peroxidase</keyword>
<feature type="region of interest" description="Disordered" evidence="14">
    <location>
        <begin position="1"/>
        <end position="55"/>
    </location>
</feature>
<feature type="domain" description="Dyp-type peroxidase C-terminal" evidence="17">
    <location>
        <begin position="264"/>
        <end position="441"/>
    </location>
</feature>
<comment type="caution">
    <text evidence="18">The sequence shown here is derived from an EMBL/GenBank/DDBJ whole genome shotgun (WGS) entry which is preliminary data.</text>
</comment>
<dbReference type="SUPFAM" id="SSF54909">
    <property type="entry name" value="Dimeric alpha+beta barrel"/>
    <property type="match status" value="1"/>
</dbReference>
<comment type="subcellular location">
    <subcellularLocation>
        <location evidence="1">Cell envelope</location>
    </subcellularLocation>
</comment>
<dbReference type="EC" id="1.11.1.-" evidence="13"/>
<feature type="region of interest" description="Disordered" evidence="14">
    <location>
        <begin position="144"/>
        <end position="164"/>
    </location>
</feature>
<reference evidence="19" key="1">
    <citation type="journal article" date="2019" name="Int. J. Syst. Evol. Microbiol.">
        <title>The Global Catalogue of Microorganisms (GCM) 10K type strain sequencing project: providing services to taxonomists for standard genome sequencing and annotation.</title>
        <authorList>
            <consortium name="The Broad Institute Genomics Platform"/>
            <consortium name="The Broad Institute Genome Sequencing Center for Infectious Disease"/>
            <person name="Wu L."/>
            <person name="Ma J."/>
        </authorList>
    </citation>
    <scope>NUCLEOTIDE SEQUENCE [LARGE SCALE GENOMIC DNA]</scope>
    <source>
        <strain evidence="19">JCM 17979</strain>
    </source>
</reference>
<keyword evidence="15" id="KW-0812">Transmembrane</keyword>
<keyword evidence="7 13" id="KW-0408">Iron</keyword>
<dbReference type="RefSeq" id="WP_345424894.1">
    <property type="nucleotide sequence ID" value="NZ_BAABHO010000086.1"/>
</dbReference>
<dbReference type="InterPro" id="IPR011008">
    <property type="entry name" value="Dimeric_a/b-barrel"/>
</dbReference>
<comment type="function">
    <text evidence="13">Involved in the recovery of exogenous heme iron. Extracts iron from heme while preserving the protoporphyrin ring intact.</text>
</comment>
<evidence type="ECO:0000256" key="2">
    <source>
        <dbReference type="ARBA" id="ARBA00022559"/>
    </source>
</evidence>
<comment type="cofactor">
    <cofactor evidence="13">
        <name>heme b</name>
        <dbReference type="ChEBI" id="CHEBI:60344"/>
    </cofactor>
    <text evidence="13">Binds 1 heme b (iron(II)-protoporphyrin IX) group non-covalently per subunit.</text>
</comment>
<dbReference type="Pfam" id="PF20628">
    <property type="entry name" value="Dyp_perox_C"/>
    <property type="match status" value="1"/>
</dbReference>
<keyword evidence="5" id="KW-0732">Signal</keyword>
<accession>A0ABP9CS60</accession>
<dbReference type="Pfam" id="PF04261">
    <property type="entry name" value="Dyp_perox_N"/>
    <property type="match status" value="1"/>
</dbReference>
<feature type="domain" description="Dyp-type peroxidase N-terminal" evidence="16">
    <location>
        <begin position="100"/>
        <end position="252"/>
    </location>
</feature>
<comment type="catalytic activity">
    <reaction evidence="12">
        <text>heme b + 2 H(+) = protoporphyrin IX + Fe(2+)</text>
        <dbReference type="Rhea" id="RHEA:22584"/>
        <dbReference type="ChEBI" id="CHEBI:15378"/>
        <dbReference type="ChEBI" id="CHEBI:29033"/>
        <dbReference type="ChEBI" id="CHEBI:57306"/>
        <dbReference type="ChEBI" id="CHEBI:60344"/>
        <dbReference type="EC" id="4.98.1.1"/>
    </reaction>
    <physiologicalReaction direction="left-to-right" evidence="12">
        <dbReference type="Rhea" id="RHEA:22585"/>
    </physiologicalReaction>
</comment>
<dbReference type="NCBIfam" id="TIGR01413">
    <property type="entry name" value="Dyp_perox_fam"/>
    <property type="match status" value="1"/>
</dbReference>